<comment type="caution">
    <text evidence="6">The sequence shown here is derived from an EMBL/GenBank/DDBJ whole genome shotgun (WGS) entry which is preliminary data.</text>
</comment>
<evidence type="ECO:0000256" key="1">
    <source>
        <dbReference type="ARBA" id="ARBA00009437"/>
    </source>
</evidence>
<dbReference type="PROSITE" id="PS50931">
    <property type="entry name" value="HTH_LYSR"/>
    <property type="match status" value="1"/>
</dbReference>
<dbReference type="SUPFAM" id="SSF53850">
    <property type="entry name" value="Periplasmic binding protein-like II"/>
    <property type="match status" value="1"/>
</dbReference>
<dbReference type="Pfam" id="PF00126">
    <property type="entry name" value="HTH_1"/>
    <property type="match status" value="1"/>
</dbReference>
<feature type="domain" description="HTH lysR-type" evidence="5">
    <location>
        <begin position="1"/>
        <end position="59"/>
    </location>
</feature>
<sequence length="301" mass="34317">MDFDFRLKVFYVAANTLNFTKAASELFISQPAVSKNIQEIENSIGTPLFERLGNRLALTPAGKILYKHAQVILEQYNQATYEINEITGKQNGNLFLGISTTISQYVIPKMLVEFNLHFPQNEIKVTQANSKRVEQLLIKNEIHLGITEGLPDNRSLKFTPYIKDEIVLVTRNTNPLCKEERFVLNDIYKLALVFREAGSGTRDIIDCKLKEAGISLQHLHTEIILSSSESIKRYLKYSNTAAFLSIHAIQEELKNGDLKIIELEDFSIERYFYITHLVGGLAGLPLKFMNFIQQHKGKIYS</sequence>
<evidence type="ECO:0000256" key="3">
    <source>
        <dbReference type="ARBA" id="ARBA00023125"/>
    </source>
</evidence>
<dbReference type="Pfam" id="PF03466">
    <property type="entry name" value="LysR_substrate"/>
    <property type="match status" value="1"/>
</dbReference>
<dbReference type="EMBL" id="JBDJNQ010000002">
    <property type="protein sequence ID" value="MEN5377033.1"/>
    <property type="molecule type" value="Genomic_DNA"/>
</dbReference>
<dbReference type="SUPFAM" id="SSF46785">
    <property type="entry name" value="Winged helix' DNA-binding domain"/>
    <property type="match status" value="1"/>
</dbReference>
<protein>
    <submittedName>
        <fullName evidence="6">LysR family transcriptional regulator</fullName>
    </submittedName>
</protein>
<evidence type="ECO:0000256" key="4">
    <source>
        <dbReference type="ARBA" id="ARBA00023163"/>
    </source>
</evidence>
<dbReference type="RefSeq" id="WP_346581016.1">
    <property type="nucleotide sequence ID" value="NZ_JBDJLH010000003.1"/>
</dbReference>
<dbReference type="Gene3D" id="1.10.10.10">
    <property type="entry name" value="Winged helix-like DNA-binding domain superfamily/Winged helix DNA-binding domain"/>
    <property type="match status" value="1"/>
</dbReference>
<dbReference type="Proteomes" id="UP001409291">
    <property type="component" value="Unassembled WGS sequence"/>
</dbReference>
<evidence type="ECO:0000259" key="5">
    <source>
        <dbReference type="PROSITE" id="PS50931"/>
    </source>
</evidence>
<dbReference type="PANTHER" id="PTHR30126:SF39">
    <property type="entry name" value="HTH-TYPE TRANSCRIPTIONAL REGULATOR CYSL"/>
    <property type="match status" value="1"/>
</dbReference>
<evidence type="ECO:0000313" key="6">
    <source>
        <dbReference type="EMBL" id="MEN5377033.1"/>
    </source>
</evidence>
<accession>A0ABV0BSY6</accession>
<comment type="similarity">
    <text evidence="1">Belongs to the LysR transcriptional regulatory family.</text>
</comment>
<dbReference type="PRINTS" id="PR00039">
    <property type="entry name" value="HTHLYSR"/>
</dbReference>
<name>A0ABV0BSY6_9SPHI</name>
<dbReference type="InterPro" id="IPR005119">
    <property type="entry name" value="LysR_subst-bd"/>
</dbReference>
<proteinExistence type="inferred from homology"/>
<reference evidence="6 7" key="1">
    <citation type="submission" date="2024-04" db="EMBL/GenBank/DDBJ databases">
        <title>WGS of bacteria from Torrens River.</title>
        <authorList>
            <person name="Wyrsch E.R."/>
            <person name="Drigo B."/>
        </authorList>
    </citation>
    <scope>NUCLEOTIDE SEQUENCE [LARGE SCALE GENOMIC DNA]</scope>
    <source>
        <strain evidence="6 7">TWI391</strain>
    </source>
</reference>
<dbReference type="InterPro" id="IPR036390">
    <property type="entry name" value="WH_DNA-bd_sf"/>
</dbReference>
<dbReference type="InterPro" id="IPR036388">
    <property type="entry name" value="WH-like_DNA-bd_sf"/>
</dbReference>
<dbReference type="Gene3D" id="3.40.190.290">
    <property type="match status" value="1"/>
</dbReference>
<dbReference type="InterPro" id="IPR000847">
    <property type="entry name" value="LysR_HTH_N"/>
</dbReference>
<keyword evidence="3" id="KW-0238">DNA-binding</keyword>
<keyword evidence="2" id="KW-0805">Transcription regulation</keyword>
<evidence type="ECO:0000313" key="7">
    <source>
        <dbReference type="Proteomes" id="UP001409291"/>
    </source>
</evidence>
<keyword evidence="7" id="KW-1185">Reference proteome</keyword>
<evidence type="ECO:0000256" key="2">
    <source>
        <dbReference type="ARBA" id="ARBA00023015"/>
    </source>
</evidence>
<keyword evidence="4" id="KW-0804">Transcription</keyword>
<organism evidence="6 7">
    <name type="scientific">Sphingobacterium kitahiroshimense</name>
    <dbReference type="NCBI Taxonomy" id="470446"/>
    <lineage>
        <taxon>Bacteria</taxon>
        <taxon>Pseudomonadati</taxon>
        <taxon>Bacteroidota</taxon>
        <taxon>Sphingobacteriia</taxon>
        <taxon>Sphingobacteriales</taxon>
        <taxon>Sphingobacteriaceae</taxon>
        <taxon>Sphingobacterium</taxon>
    </lineage>
</organism>
<gene>
    <name evidence="6" type="ORF">ABE541_07150</name>
</gene>
<dbReference type="PANTHER" id="PTHR30126">
    <property type="entry name" value="HTH-TYPE TRANSCRIPTIONAL REGULATOR"/>
    <property type="match status" value="1"/>
</dbReference>